<dbReference type="InterPro" id="IPR050553">
    <property type="entry name" value="Thioredoxin_ResA/DsbE_sf"/>
</dbReference>
<evidence type="ECO:0000313" key="4">
    <source>
        <dbReference type="Proteomes" id="UP000676194"/>
    </source>
</evidence>
<dbReference type="RefSeq" id="WP_213494907.1">
    <property type="nucleotide sequence ID" value="NZ_CP074694.1"/>
</dbReference>
<dbReference type="CDD" id="cd02966">
    <property type="entry name" value="TlpA_like_family"/>
    <property type="match status" value="1"/>
</dbReference>
<dbReference type="Proteomes" id="UP000676194">
    <property type="component" value="Chromosome"/>
</dbReference>
<dbReference type="InterPro" id="IPR000866">
    <property type="entry name" value="AhpC/TSA"/>
</dbReference>
<feature type="signal peptide" evidence="1">
    <location>
        <begin position="1"/>
        <end position="20"/>
    </location>
</feature>
<protein>
    <submittedName>
        <fullName evidence="3">TlpA family protein disulfide reductase</fullName>
    </submittedName>
</protein>
<evidence type="ECO:0000256" key="1">
    <source>
        <dbReference type="SAM" id="SignalP"/>
    </source>
</evidence>
<dbReference type="KEGG" id="tsph:KIH39_19540"/>
<dbReference type="PROSITE" id="PS51352">
    <property type="entry name" value="THIOREDOXIN_2"/>
    <property type="match status" value="1"/>
</dbReference>
<dbReference type="Pfam" id="PF00578">
    <property type="entry name" value="AhpC-TSA"/>
    <property type="match status" value="1"/>
</dbReference>
<dbReference type="SUPFAM" id="SSF52833">
    <property type="entry name" value="Thioredoxin-like"/>
    <property type="match status" value="1"/>
</dbReference>
<sequence length="456" mass="51275">MSRILYASLLTALIISSLKADDPAKSTTPSAESASLPRYKLTPGIELNYFSRSSFKYGEGKAQGEHLTTDKDTLWVLRKNSDGSFRILHRNVSKFTQVREGKEWGGQTSNSVVYVDMFTDGRILPNSTIQYHGSPEMMFPRLPKDLKEAQSGWNTTEEDSTISAKPNGNRFVVTQTDLFSKIYLSSKTITYTFDAKSGFISNFEVTTKQGYGFNGKGTGTGELTSQKTLPEAELTKLTADTDNYFKSLEKYEELTTAAAKLEPEKCKESLGKGKEILKNALASINQADLKKDLEKKIEEHDRMTNYYVEEATTRAKIVGKPAHEFKADDLEAKAFELNKMRGKVVILDFWYRGCGWCVKAMPQMNQLTADFADKPVAILGMNTDSNKEDAEFVVKEMALKYRTLRVEHEMSKHFGVRGFPSLVIIDKKGIVRDIHVGYSKTLREEVGKTIRELLAE</sequence>
<dbReference type="PANTHER" id="PTHR42852:SF13">
    <property type="entry name" value="PROTEIN DIPZ"/>
    <property type="match status" value="1"/>
</dbReference>
<dbReference type="EMBL" id="CP074694">
    <property type="protein sequence ID" value="QVL31025.1"/>
    <property type="molecule type" value="Genomic_DNA"/>
</dbReference>
<accession>A0A8E6B5Z3</accession>
<dbReference type="AlphaFoldDB" id="A0A8E6B5Z3"/>
<evidence type="ECO:0000313" key="3">
    <source>
        <dbReference type="EMBL" id="QVL31025.1"/>
    </source>
</evidence>
<reference evidence="3" key="1">
    <citation type="submission" date="2021-05" db="EMBL/GenBank/DDBJ databases">
        <title>Complete genome sequence of the cellulolytic planctomycete Telmatocola sphagniphila SP2T and characterization of the first cellulase from planctomycetes.</title>
        <authorList>
            <person name="Rakitin A.L."/>
            <person name="Beletsky A.V."/>
            <person name="Naumoff D.G."/>
            <person name="Kulichevskaya I.S."/>
            <person name="Mardanov A.V."/>
            <person name="Ravin N.V."/>
            <person name="Dedysh S.N."/>
        </authorList>
    </citation>
    <scope>NUCLEOTIDE SEQUENCE</scope>
    <source>
        <strain evidence="3">SP2T</strain>
    </source>
</reference>
<gene>
    <name evidence="3" type="ORF">KIH39_19540</name>
</gene>
<organism evidence="3 4">
    <name type="scientific">Telmatocola sphagniphila</name>
    <dbReference type="NCBI Taxonomy" id="1123043"/>
    <lineage>
        <taxon>Bacteria</taxon>
        <taxon>Pseudomonadati</taxon>
        <taxon>Planctomycetota</taxon>
        <taxon>Planctomycetia</taxon>
        <taxon>Gemmatales</taxon>
        <taxon>Gemmataceae</taxon>
    </lineage>
</organism>
<dbReference type="InterPro" id="IPR036249">
    <property type="entry name" value="Thioredoxin-like_sf"/>
</dbReference>
<keyword evidence="4" id="KW-1185">Reference proteome</keyword>
<proteinExistence type="predicted"/>
<dbReference type="InterPro" id="IPR013766">
    <property type="entry name" value="Thioredoxin_domain"/>
</dbReference>
<dbReference type="GO" id="GO:0016209">
    <property type="term" value="F:antioxidant activity"/>
    <property type="evidence" value="ECO:0007669"/>
    <property type="project" value="InterPro"/>
</dbReference>
<dbReference type="GO" id="GO:0016491">
    <property type="term" value="F:oxidoreductase activity"/>
    <property type="evidence" value="ECO:0007669"/>
    <property type="project" value="InterPro"/>
</dbReference>
<feature type="domain" description="Thioredoxin" evidence="2">
    <location>
        <begin position="316"/>
        <end position="455"/>
    </location>
</feature>
<keyword evidence="1" id="KW-0732">Signal</keyword>
<name>A0A8E6B5Z3_9BACT</name>
<feature type="chain" id="PRO_5034687840" evidence="1">
    <location>
        <begin position="21"/>
        <end position="456"/>
    </location>
</feature>
<evidence type="ECO:0000259" key="2">
    <source>
        <dbReference type="PROSITE" id="PS51352"/>
    </source>
</evidence>
<dbReference type="PANTHER" id="PTHR42852">
    <property type="entry name" value="THIOL:DISULFIDE INTERCHANGE PROTEIN DSBE"/>
    <property type="match status" value="1"/>
</dbReference>
<dbReference type="Gene3D" id="3.40.30.10">
    <property type="entry name" value="Glutaredoxin"/>
    <property type="match status" value="1"/>
</dbReference>